<gene>
    <name evidence="1" type="ORF">GNF77_08655</name>
</gene>
<proteinExistence type="predicted"/>
<dbReference type="InterPro" id="IPR029465">
    <property type="entry name" value="ATPgrasp_TupA"/>
</dbReference>
<reference evidence="1" key="1">
    <citation type="submission" date="2019-11" db="EMBL/GenBank/DDBJ databases">
        <title>Characterization of Clostridium perfringens isolates from swine manure treated agricultural soils.</title>
        <authorList>
            <person name="Wushke S.T."/>
        </authorList>
    </citation>
    <scope>NUCLEOTIDE SEQUENCE</scope>
    <source>
        <strain evidence="1">V2</strain>
    </source>
</reference>
<dbReference type="EMBL" id="WNVM01000004">
    <property type="protein sequence ID" value="MDZ5008993.1"/>
    <property type="molecule type" value="Genomic_DNA"/>
</dbReference>
<dbReference type="AlphaFoldDB" id="A0AAW9IST6"/>
<dbReference type="Proteomes" id="UP001292368">
    <property type="component" value="Unassembled WGS sequence"/>
</dbReference>
<dbReference type="RefSeq" id="WP_322381797.1">
    <property type="nucleotide sequence ID" value="NZ_WNVJ01000005.1"/>
</dbReference>
<evidence type="ECO:0000313" key="1">
    <source>
        <dbReference type="EMBL" id="MDZ5008993.1"/>
    </source>
</evidence>
<comment type="caution">
    <text evidence="1">The sequence shown here is derived from an EMBL/GenBank/DDBJ whole genome shotgun (WGS) entry which is preliminary data.</text>
</comment>
<protein>
    <recommendedName>
        <fullName evidence="3">Glycosyl transferase</fullName>
    </recommendedName>
</protein>
<evidence type="ECO:0000313" key="2">
    <source>
        <dbReference type="Proteomes" id="UP001292368"/>
    </source>
</evidence>
<sequence length="302" mass="36660">MQIKENLKTLKKNPWILWLWNENRRKKGKKEYNKISDEQYVKNLYYSYFDKNLNLENPKTFNEKINWMKLNYKNEKATICADKYEVRKYLEDRGYKWLLNDLIGVYENVDEIDVGKLPNRFVLKATHGSGWNLIVKNKNNIKWNPWKLIMKSWLKQNFYYYGREWVYKNMKPRIICEKYLEDRNGELLDYKVYCFNGEPKFIQVDVDRFGNHTGNYYDINWNDMPFQYDDENSGRIIDKPKNLKEILDISRDLSKEFPHVRVDFYEVNGKLYFGELTFFTASGTAKFKPEKYDEIVGSWLKL</sequence>
<name>A0AAW9IST6_CLOPF</name>
<dbReference type="Pfam" id="PF14305">
    <property type="entry name" value="ATPgrasp_TupA"/>
    <property type="match status" value="1"/>
</dbReference>
<evidence type="ECO:0008006" key="3">
    <source>
        <dbReference type="Google" id="ProtNLM"/>
    </source>
</evidence>
<accession>A0AAW9IST6</accession>
<organism evidence="1 2">
    <name type="scientific">Clostridium perfringens</name>
    <dbReference type="NCBI Taxonomy" id="1502"/>
    <lineage>
        <taxon>Bacteria</taxon>
        <taxon>Bacillati</taxon>
        <taxon>Bacillota</taxon>
        <taxon>Clostridia</taxon>
        <taxon>Eubacteriales</taxon>
        <taxon>Clostridiaceae</taxon>
        <taxon>Clostridium</taxon>
    </lineage>
</organism>